<dbReference type="Ensembl" id="ENSSFOT00015072089.1">
    <property type="protein sequence ID" value="ENSSFOP00015073680.1"/>
    <property type="gene ID" value="ENSSFOG00015031414.1"/>
</dbReference>
<feature type="compositionally biased region" description="Basic and acidic residues" evidence="4">
    <location>
        <begin position="568"/>
        <end position="577"/>
    </location>
</feature>
<feature type="compositionally biased region" description="Low complexity" evidence="4">
    <location>
        <begin position="85"/>
        <end position="97"/>
    </location>
</feature>
<dbReference type="OrthoDB" id="524326at2759"/>
<feature type="domain" description="EH" evidence="5">
    <location>
        <begin position="105"/>
        <end position="193"/>
    </location>
</feature>
<sequence>TVSHMSSLQLSGGNAVYEKYYQQVDPLNTGSVGPEEAVDFLKKSGLPDSTLRQVGLFGPPAAQSGHEVSLSSLEVPLAPPTFRDTPSPSTAPPSGSAPWAVTAKEKLKFDGVFDSLSPVNGLLSGDQVKPMLLKSNLPRDVLGKVWELSDIDQDGHLDRDEFAVAMHLVHSSLEQEVLPPSLPASLVPPSKRKKSGAVLPGSVAVLPSSAPPPKDSLRWSPPLVIADSLPSSRSLSPEPPPAPQAVSWVIPAADRSRYDDLFLQTDTDLDGLVSGTQVKEIFMRSGLPQSLLAHIWALSDTRQVGQLTKEQFSLAMHLVQQKVRHGADPPQTLSPDMVPPSERGSRLTDGVRSTELTGIEELDDIGREIAELQREKLLLAQEVRDQQEALRLKSRKVQEAQEDLEREAGGLRQLEAQKRDAQERLDEMNEQKAKLEAMLSDVREKVQEESRTVSSLHSQIRSQEAELRGQEAELERARAELELLQREEARLEQSVRSGRARLETTNGSLRVTQDAIDEVRLVGGVVVGERGPGAASPQCMCVCVCVCVCESAGAEEPVPHPAATGGDESEHREVRQHPERRRSRQHGRPGRAEPGQRPRRLGEHTCAVCVRALVRACMCA</sequence>
<dbReference type="GO" id="GO:0030132">
    <property type="term" value="C:clathrin coat of coated pit"/>
    <property type="evidence" value="ECO:0007669"/>
    <property type="project" value="TreeGrafter"/>
</dbReference>
<feature type="compositionally biased region" description="Basic and acidic residues" evidence="4">
    <location>
        <begin position="590"/>
        <end position="599"/>
    </location>
</feature>
<dbReference type="PROSITE" id="PS00018">
    <property type="entry name" value="EF_HAND_1"/>
    <property type="match status" value="1"/>
</dbReference>
<dbReference type="InterPro" id="IPR002048">
    <property type="entry name" value="EF_hand_dom"/>
</dbReference>
<feature type="region of interest" description="Disordered" evidence="4">
    <location>
        <begin position="326"/>
        <end position="349"/>
    </location>
</feature>
<dbReference type="PANTHER" id="PTHR11216:SF69">
    <property type="entry name" value="EPIDERMAL GROWTH FACTOR RECEPTOR SUBSTRATE 15-LIKE 1"/>
    <property type="match status" value="1"/>
</dbReference>
<dbReference type="GeneTree" id="ENSGT00940000155438"/>
<evidence type="ECO:0000313" key="8">
    <source>
        <dbReference type="Proteomes" id="UP000694397"/>
    </source>
</evidence>
<dbReference type="CDD" id="cd00052">
    <property type="entry name" value="EH"/>
    <property type="match status" value="2"/>
</dbReference>
<accession>A0A8C9WE59</accession>
<dbReference type="GO" id="GO:0005509">
    <property type="term" value="F:calcium ion binding"/>
    <property type="evidence" value="ECO:0007669"/>
    <property type="project" value="InterPro"/>
</dbReference>
<evidence type="ECO:0000256" key="2">
    <source>
        <dbReference type="ARBA" id="ARBA00022837"/>
    </source>
</evidence>
<dbReference type="GO" id="GO:0016197">
    <property type="term" value="P:endosomal transport"/>
    <property type="evidence" value="ECO:0007669"/>
    <property type="project" value="TreeGrafter"/>
</dbReference>
<proteinExistence type="predicted"/>
<name>A0A8C9WE59_SCLFO</name>
<dbReference type="SMART" id="SM00027">
    <property type="entry name" value="EH"/>
    <property type="match status" value="3"/>
</dbReference>
<protein>
    <submittedName>
        <fullName evidence="7">Epidermal growth factor receptor pathway substrate 15 like 1</fullName>
    </submittedName>
</protein>
<dbReference type="Proteomes" id="UP000694397">
    <property type="component" value="Chromosome 25"/>
</dbReference>
<dbReference type="GO" id="GO:0006897">
    <property type="term" value="P:endocytosis"/>
    <property type="evidence" value="ECO:0007669"/>
    <property type="project" value="TreeGrafter"/>
</dbReference>
<dbReference type="SUPFAM" id="SSF90257">
    <property type="entry name" value="Myosin rod fragments"/>
    <property type="match status" value="1"/>
</dbReference>
<dbReference type="GO" id="GO:0045296">
    <property type="term" value="F:cadherin binding"/>
    <property type="evidence" value="ECO:0007669"/>
    <property type="project" value="TreeGrafter"/>
</dbReference>
<dbReference type="PROSITE" id="PS50222">
    <property type="entry name" value="EF_HAND_2"/>
    <property type="match status" value="1"/>
</dbReference>
<reference evidence="7" key="2">
    <citation type="submission" date="2025-08" db="UniProtKB">
        <authorList>
            <consortium name="Ensembl"/>
        </authorList>
    </citation>
    <scope>IDENTIFICATION</scope>
</reference>
<evidence type="ECO:0000259" key="5">
    <source>
        <dbReference type="PROSITE" id="PS50031"/>
    </source>
</evidence>
<feature type="compositionally biased region" description="Basic residues" evidence="4">
    <location>
        <begin position="578"/>
        <end position="589"/>
    </location>
</feature>
<feature type="domain" description="EF-hand" evidence="6">
    <location>
        <begin position="137"/>
        <end position="172"/>
    </location>
</feature>
<organism evidence="7 8">
    <name type="scientific">Scleropages formosus</name>
    <name type="common">Asian bonytongue</name>
    <name type="synonym">Osteoglossum formosum</name>
    <dbReference type="NCBI Taxonomy" id="113540"/>
    <lineage>
        <taxon>Eukaryota</taxon>
        <taxon>Metazoa</taxon>
        <taxon>Chordata</taxon>
        <taxon>Craniata</taxon>
        <taxon>Vertebrata</taxon>
        <taxon>Euteleostomi</taxon>
        <taxon>Actinopterygii</taxon>
        <taxon>Neopterygii</taxon>
        <taxon>Teleostei</taxon>
        <taxon>Osteoglossocephala</taxon>
        <taxon>Osteoglossomorpha</taxon>
        <taxon>Osteoglossiformes</taxon>
        <taxon>Osteoglossidae</taxon>
        <taxon>Scleropages</taxon>
    </lineage>
</organism>
<keyword evidence="2" id="KW-0106">Calcium</keyword>
<reference evidence="7" key="3">
    <citation type="submission" date="2025-09" db="UniProtKB">
        <authorList>
            <consortium name="Ensembl"/>
        </authorList>
    </citation>
    <scope>IDENTIFICATION</scope>
</reference>
<keyword evidence="8" id="KW-1185">Reference proteome</keyword>
<evidence type="ECO:0000256" key="4">
    <source>
        <dbReference type="SAM" id="MobiDB-lite"/>
    </source>
</evidence>
<feature type="region of interest" description="Disordered" evidence="4">
    <location>
        <begin position="559"/>
        <end position="599"/>
    </location>
</feature>
<gene>
    <name evidence="7" type="primary">EPS15L1</name>
</gene>
<dbReference type="InterPro" id="IPR018247">
    <property type="entry name" value="EF_Hand_1_Ca_BS"/>
</dbReference>
<dbReference type="PANTHER" id="PTHR11216">
    <property type="entry name" value="EH DOMAIN"/>
    <property type="match status" value="1"/>
</dbReference>
<evidence type="ECO:0000256" key="1">
    <source>
        <dbReference type="ARBA" id="ARBA00022723"/>
    </source>
</evidence>
<feature type="region of interest" description="Disordered" evidence="4">
    <location>
        <begin position="77"/>
        <end position="97"/>
    </location>
</feature>
<feature type="coiled-coil region" evidence="3">
    <location>
        <begin position="362"/>
        <end position="501"/>
    </location>
</feature>
<dbReference type="SUPFAM" id="SSF47473">
    <property type="entry name" value="EF-hand"/>
    <property type="match status" value="2"/>
</dbReference>
<reference evidence="7 8" key="1">
    <citation type="submission" date="2019-04" db="EMBL/GenBank/DDBJ databases">
        <authorList>
            <consortium name="Wellcome Sanger Institute Data Sharing"/>
        </authorList>
    </citation>
    <scope>NUCLEOTIDE SEQUENCE [LARGE SCALE GENOMIC DNA]</scope>
</reference>
<dbReference type="AlphaFoldDB" id="A0A8C9WE59"/>
<dbReference type="InterPro" id="IPR011992">
    <property type="entry name" value="EF-hand-dom_pair"/>
</dbReference>
<feature type="domain" description="EH" evidence="5">
    <location>
        <begin position="254"/>
        <end position="344"/>
    </location>
</feature>
<evidence type="ECO:0000256" key="3">
    <source>
        <dbReference type="SAM" id="Coils"/>
    </source>
</evidence>
<evidence type="ECO:0000313" key="7">
    <source>
        <dbReference type="Ensembl" id="ENSSFOP00015073680.1"/>
    </source>
</evidence>
<keyword evidence="3" id="KW-0175">Coiled coil</keyword>
<evidence type="ECO:0000259" key="6">
    <source>
        <dbReference type="PROSITE" id="PS50222"/>
    </source>
</evidence>
<keyword evidence="1" id="KW-0479">Metal-binding</keyword>
<dbReference type="InterPro" id="IPR000261">
    <property type="entry name" value="EH_dom"/>
</dbReference>
<dbReference type="PROSITE" id="PS50031">
    <property type="entry name" value="EH"/>
    <property type="match status" value="3"/>
</dbReference>
<feature type="domain" description="EH" evidence="5">
    <location>
        <begin position="13"/>
        <end position="54"/>
    </location>
</feature>
<dbReference type="Gene3D" id="1.20.5.170">
    <property type="match status" value="1"/>
</dbReference>
<dbReference type="Pfam" id="PF12763">
    <property type="entry name" value="EH"/>
    <property type="match status" value="2"/>
</dbReference>
<dbReference type="Gene3D" id="1.10.238.10">
    <property type="entry name" value="EF-hand"/>
    <property type="match status" value="3"/>
</dbReference>